<dbReference type="KEGG" id="emar:D1013_06625"/>
<accession>A0A3G2L483</accession>
<dbReference type="Proteomes" id="UP000276309">
    <property type="component" value="Chromosome"/>
</dbReference>
<name>A0A3G2L483_9FLAO</name>
<dbReference type="EMBL" id="CP032050">
    <property type="protein sequence ID" value="AYN67064.1"/>
    <property type="molecule type" value="Genomic_DNA"/>
</dbReference>
<proteinExistence type="predicted"/>
<sequence>MQDGLIKQNVMKKVARTAAMIALMFGTMTASANEGKLSLITNENAKSVVFELETEAGKTTIKLLDNESNVIYYENVDKKAYAKKFDLQNLKDGQYFFTTDDALRTVVYTINVKGSNVSIVDTKEETKPVFRVKDDVVYFNHLNLDKNDVNVDVFDSSNRLVFSQEWKDTMVVEKVMNFKTAYKDAYTVVVTDGKKAYYETINIK</sequence>
<reference evidence="2 3" key="1">
    <citation type="submission" date="2018-08" db="EMBL/GenBank/DDBJ databases">
        <title>The reduced genetic potential of extracellular carbohydrate catabolism in Euzebyella marina RN62, a Flavobacteriia bacterium isolated from the hadal water.</title>
        <authorList>
            <person name="Xue C."/>
        </authorList>
    </citation>
    <scope>NUCLEOTIDE SEQUENCE [LARGE SCALE GENOMIC DNA]</scope>
    <source>
        <strain evidence="2 3">RN62</strain>
    </source>
</reference>
<gene>
    <name evidence="2" type="ORF">D1013_06625</name>
</gene>
<dbReference type="AlphaFoldDB" id="A0A3G2L483"/>
<organism evidence="2 3">
    <name type="scientific">Euzebyella marina</name>
    <dbReference type="NCBI Taxonomy" id="1761453"/>
    <lineage>
        <taxon>Bacteria</taxon>
        <taxon>Pseudomonadati</taxon>
        <taxon>Bacteroidota</taxon>
        <taxon>Flavobacteriia</taxon>
        <taxon>Flavobacteriales</taxon>
        <taxon>Flavobacteriaceae</taxon>
        <taxon>Euzebyella</taxon>
    </lineage>
</organism>
<evidence type="ECO:0000313" key="2">
    <source>
        <dbReference type="EMBL" id="AYN67064.1"/>
    </source>
</evidence>
<evidence type="ECO:0000313" key="3">
    <source>
        <dbReference type="Proteomes" id="UP000276309"/>
    </source>
</evidence>
<feature type="signal peptide" evidence="1">
    <location>
        <begin position="1"/>
        <end position="32"/>
    </location>
</feature>
<keyword evidence="1" id="KW-0732">Signal</keyword>
<keyword evidence="3" id="KW-1185">Reference proteome</keyword>
<protein>
    <recommendedName>
        <fullName evidence="4">T9SS C-terminal target domain-containing protein</fullName>
    </recommendedName>
</protein>
<evidence type="ECO:0008006" key="4">
    <source>
        <dbReference type="Google" id="ProtNLM"/>
    </source>
</evidence>
<evidence type="ECO:0000256" key="1">
    <source>
        <dbReference type="SAM" id="SignalP"/>
    </source>
</evidence>
<feature type="chain" id="PRO_5017966601" description="T9SS C-terminal target domain-containing protein" evidence="1">
    <location>
        <begin position="33"/>
        <end position="204"/>
    </location>
</feature>
<dbReference type="OrthoDB" id="1122048at2"/>